<dbReference type="GO" id="GO:0005743">
    <property type="term" value="C:mitochondrial inner membrane"/>
    <property type="evidence" value="ECO:0007669"/>
    <property type="project" value="TreeGrafter"/>
</dbReference>
<evidence type="ECO:0000256" key="10">
    <source>
        <dbReference type="ARBA" id="ARBA00044501"/>
    </source>
</evidence>
<accession>A0A4T0FIA5</accession>
<comment type="catalytic activity">
    <reaction evidence="11">
        <text>Fe(II)-heme o + 2 A + H2O = Fe(II)-heme a + 2 AH2</text>
        <dbReference type="Rhea" id="RHEA:63388"/>
        <dbReference type="ChEBI" id="CHEBI:13193"/>
        <dbReference type="ChEBI" id="CHEBI:15377"/>
        <dbReference type="ChEBI" id="CHEBI:17499"/>
        <dbReference type="ChEBI" id="CHEBI:60530"/>
        <dbReference type="ChEBI" id="CHEBI:61715"/>
        <dbReference type="EC" id="1.17.99.9"/>
    </reaction>
    <physiologicalReaction direction="left-to-right" evidence="11">
        <dbReference type="Rhea" id="RHEA:63389"/>
    </physiologicalReaction>
</comment>
<dbReference type="GO" id="GO:0046872">
    <property type="term" value="F:metal ion binding"/>
    <property type="evidence" value="ECO:0007669"/>
    <property type="project" value="UniProtKB-KW"/>
</dbReference>
<feature type="transmembrane region" description="Helical" evidence="12">
    <location>
        <begin position="65"/>
        <end position="85"/>
    </location>
</feature>
<feature type="transmembrane region" description="Helical" evidence="12">
    <location>
        <begin position="214"/>
        <end position="236"/>
    </location>
</feature>
<feature type="transmembrane region" description="Helical" evidence="12">
    <location>
        <begin position="146"/>
        <end position="164"/>
    </location>
</feature>
<proteinExistence type="predicted"/>
<keyword evidence="4" id="KW-0479">Metal-binding</keyword>
<keyword evidence="7" id="KW-0408">Iron</keyword>
<name>A0A4T0FIA5_9BASI</name>
<dbReference type="PANTHER" id="PTHR23289:SF2">
    <property type="entry name" value="CYTOCHROME C OXIDASE ASSEMBLY PROTEIN COX15 HOMOLOG"/>
    <property type="match status" value="1"/>
</dbReference>
<evidence type="ECO:0000256" key="4">
    <source>
        <dbReference type="ARBA" id="ARBA00022723"/>
    </source>
</evidence>
<dbReference type="GO" id="GO:0120547">
    <property type="term" value="F:heme A synthase activity"/>
    <property type="evidence" value="ECO:0007669"/>
    <property type="project" value="UniProtKB-EC"/>
</dbReference>
<protein>
    <recommendedName>
        <fullName evidence="15">Cytochrome c oxidase assembly protein COX15</fullName>
    </recommendedName>
</protein>
<evidence type="ECO:0000256" key="9">
    <source>
        <dbReference type="ARBA" id="ARBA00023136"/>
    </source>
</evidence>
<feature type="transmembrane region" description="Helical" evidence="12">
    <location>
        <begin position="350"/>
        <end position="368"/>
    </location>
</feature>
<gene>
    <name evidence="13" type="ORF">E3P99_03276</name>
</gene>
<dbReference type="GO" id="GO:0006784">
    <property type="term" value="P:heme A biosynthetic process"/>
    <property type="evidence" value="ECO:0007669"/>
    <property type="project" value="InterPro"/>
</dbReference>
<comment type="cofactor">
    <cofactor evidence="1">
        <name>heme b</name>
        <dbReference type="ChEBI" id="CHEBI:60344"/>
    </cofactor>
</comment>
<feature type="transmembrane region" description="Helical" evidence="12">
    <location>
        <begin position="176"/>
        <end position="194"/>
    </location>
</feature>
<evidence type="ECO:0000256" key="3">
    <source>
        <dbReference type="ARBA" id="ARBA00022692"/>
    </source>
</evidence>
<keyword evidence="14" id="KW-1185">Reference proteome</keyword>
<dbReference type="AlphaFoldDB" id="A0A4T0FIA5"/>
<dbReference type="InterPro" id="IPR023754">
    <property type="entry name" value="HemeA_Synthase_type2"/>
</dbReference>
<evidence type="ECO:0000256" key="5">
    <source>
        <dbReference type="ARBA" id="ARBA00022989"/>
    </source>
</evidence>
<feature type="transmembrane region" description="Helical" evidence="12">
    <location>
        <begin position="414"/>
        <end position="434"/>
    </location>
</feature>
<comment type="pathway">
    <text evidence="10">Porphyrin-containing compound metabolism; heme A biosynthesis; heme A from heme O: step 1/1.</text>
</comment>
<evidence type="ECO:0000313" key="14">
    <source>
        <dbReference type="Proteomes" id="UP000310189"/>
    </source>
</evidence>
<organism evidence="13 14">
    <name type="scientific">Wallemia hederae</name>
    <dbReference type="NCBI Taxonomy" id="1540922"/>
    <lineage>
        <taxon>Eukaryota</taxon>
        <taxon>Fungi</taxon>
        <taxon>Dikarya</taxon>
        <taxon>Basidiomycota</taxon>
        <taxon>Wallemiomycotina</taxon>
        <taxon>Wallemiomycetes</taxon>
        <taxon>Wallemiales</taxon>
        <taxon>Wallemiaceae</taxon>
        <taxon>Wallemia</taxon>
    </lineage>
</organism>
<evidence type="ECO:0000256" key="12">
    <source>
        <dbReference type="SAM" id="Phobius"/>
    </source>
</evidence>
<dbReference type="Proteomes" id="UP000310189">
    <property type="component" value="Unassembled WGS sequence"/>
</dbReference>
<feature type="transmembrane region" description="Helical" evidence="12">
    <location>
        <begin position="281"/>
        <end position="303"/>
    </location>
</feature>
<dbReference type="Pfam" id="PF02628">
    <property type="entry name" value="COX15-CtaA"/>
    <property type="match status" value="1"/>
</dbReference>
<dbReference type="GO" id="GO:0016653">
    <property type="term" value="F:oxidoreductase activity, acting on NAD(P)H, heme protein as acceptor"/>
    <property type="evidence" value="ECO:0007669"/>
    <property type="project" value="TreeGrafter"/>
</dbReference>
<evidence type="ECO:0000313" key="13">
    <source>
        <dbReference type="EMBL" id="TIA87245.1"/>
    </source>
</evidence>
<dbReference type="PANTHER" id="PTHR23289">
    <property type="entry name" value="CYTOCHROME C OXIDASE ASSEMBLY PROTEIN COX15"/>
    <property type="match status" value="1"/>
</dbReference>
<reference evidence="13 14" key="1">
    <citation type="submission" date="2019-03" db="EMBL/GenBank/DDBJ databases">
        <title>Sequencing 23 genomes of Wallemia ichthyophaga.</title>
        <authorList>
            <person name="Gostincar C."/>
        </authorList>
    </citation>
    <scope>NUCLEOTIDE SEQUENCE [LARGE SCALE GENOMIC DNA]</scope>
    <source>
        <strain evidence="13 14">EXF-5753</strain>
    </source>
</reference>
<keyword evidence="9 12" id="KW-0472">Membrane</keyword>
<evidence type="ECO:0000256" key="7">
    <source>
        <dbReference type="ARBA" id="ARBA00023004"/>
    </source>
</evidence>
<sequence length="456" mass="49572">MMGLMRVSGTIAGSGLRMSSRSCTLSRLQLQPRFTLKRRLLTTQSTAQKSLPPPPPLTHPAVSKWLYSVSALIAGIVVVGGFTRLTESGLSITEWKPITGVTLPRGEQWIVEFEKYKQTPEFKMLNSRITLDDFKSIYMMEWAHRLFGRAIGVAFLFPAGYFVARRQVSRGMRWGVAGIGAGIAFQGFLGWYMVESGLKDENFAHVGAHPRVSQYRLSAHLGAALALYVATLYAGLAAARDWRVGRGGGVSGLSAESVEKILGSGSTKTLRNFRRIARGGLGVVFITALSGAFVAGLDAGLIYNEFPWMGTGITPPAAELWDARYAQNEDGSDLWWRNMLENPSTVQMDHRIMATTTLIGTLAMHALAARNPAIRKALPPLTKQMLKLTTGVSLLQVSLGISTLLYLVPTPLAAAHQAGSVALLSSYVALVASLRRPGLAARMHRRVLEHAKRVGV</sequence>
<evidence type="ECO:0000256" key="8">
    <source>
        <dbReference type="ARBA" id="ARBA00023133"/>
    </source>
</evidence>
<feature type="transmembrane region" description="Helical" evidence="12">
    <location>
        <begin position="388"/>
        <end position="408"/>
    </location>
</feature>
<dbReference type="InterPro" id="IPR003780">
    <property type="entry name" value="COX15/CtaA_fam"/>
</dbReference>
<evidence type="ECO:0008006" key="15">
    <source>
        <dbReference type="Google" id="ProtNLM"/>
    </source>
</evidence>
<comment type="subcellular location">
    <subcellularLocation>
        <location evidence="2">Membrane</location>
        <topology evidence="2">Multi-pass membrane protein</topology>
    </subcellularLocation>
</comment>
<evidence type="ECO:0000256" key="2">
    <source>
        <dbReference type="ARBA" id="ARBA00004141"/>
    </source>
</evidence>
<evidence type="ECO:0000256" key="6">
    <source>
        <dbReference type="ARBA" id="ARBA00023002"/>
    </source>
</evidence>
<keyword evidence="6" id="KW-0560">Oxidoreductase</keyword>
<dbReference type="OrthoDB" id="1726137at2759"/>
<keyword evidence="3 12" id="KW-0812">Transmembrane</keyword>
<evidence type="ECO:0000256" key="11">
    <source>
        <dbReference type="ARBA" id="ARBA00048044"/>
    </source>
</evidence>
<dbReference type="EMBL" id="SPNW01000060">
    <property type="protein sequence ID" value="TIA87245.1"/>
    <property type="molecule type" value="Genomic_DNA"/>
</dbReference>
<comment type="caution">
    <text evidence="13">The sequence shown here is derived from an EMBL/GenBank/DDBJ whole genome shotgun (WGS) entry which is preliminary data.</text>
</comment>
<evidence type="ECO:0000256" key="1">
    <source>
        <dbReference type="ARBA" id="ARBA00001970"/>
    </source>
</evidence>
<keyword evidence="5 12" id="KW-1133">Transmembrane helix</keyword>
<keyword evidence="8" id="KW-0350">Heme biosynthesis</keyword>